<accession>A0A392V1P9</accession>
<keyword evidence="2" id="KW-1185">Reference proteome</keyword>
<comment type="caution">
    <text evidence="1">The sequence shown here is derived from an EMBL/GenBank/DDBJ whole genome shotgun (WGS) entry which is preliminary data.</text>
</comment>
<reference evidence="1 2" key="1">
    <citation type="journal article" date="2018" name="Front. Plant Sci.">
        <title>Red Clover (Trifolium pratense) and Zigzag Clover (T. medium) - A Picture of Genomic Similarities and Differences.</title>
        <authorList>
            <person name="Dluhosova J."/>
            <person name="Istvanek J."/>
            <person name="Nedelnik J."/>
            <person name="Repkova J."/>
        </authorList>
    </citation>
    <scope>NUCLEOTIDE SEQUENCE [LARGE SCALE GENOMIC DNA]</scope>
    <source>
        <strain evidence="2">cv. 10/8</strain>
        <tissue evidence="1">Leaf</tissue>
    </source>
</reference>
<organism evidence="1 2">
    <name type="scientific">Trifolium medium</name>
    <dbReference type="NCBI Taxonomy" id="97028"/>
    <lineage>
        <taxon>Eukaryota</taxon>
        <taxon>Viridiplantae</taxon>
        <taxon>Streptophyta</taxon>
        <taxon>Embryophyta</taxon>
        <taxon>Tracheophyta</taxon>
        <taxon>Spermatophyta</taxon>
        <taxon>Magnoliopsida</taxon>
        <taxon>eudicotyledons</taxon>
        <taxon>Gunneridae</taxon>
        <taxon>Pentapetalae</taxon>
        <taxon>rosids</taxon>
        <taxon>fabids</taxon>
        <taxon>Fabales</taxon>
        <taxon>Fabaceae</taxon>
        <taxon>Papilionoideae</taxon>
        <taxon>50 kb inversion clade</taxon>
        <taxon>NPAAA clade</taxon>
        <taxon>Hologalegina</taxon>
        <taxon>IRL clade</taxon>
        <taxon>Trifolieae</taxon>
        <taxon>Trifolium</taxon>
    </lineage>
</organism>
<name>A0A392V1P9_9FABA</name>
<feature type="non-terminal residue" evidence="1">
    <location>
        <position position="39"/>
    </location>
</feature>
<dbReference type="AlphaFoldDB" id="A0A392V1P9"/>
<dbReference type="EMBL" id="LXQA011012305">
    <property type="protein sequence ID" value="MCI81159.1"/>
    <property type="molecule type" value="Genomic_DNA"/>
</dbReference>
<proteinExistence type="predicted"/>
<evidence type="ECO:0000313" key="1">
    <source>
        <dbReference type="EMBL" id="MCI81159.1"/>
    </source>
</evidence>
<sequence>MRGCTYPCMKRMSTEVIPRKGLLGKGFAGEKPLKEASKR</sequence>
<evidence type="ECO:0000313" key="2">
    <source>
        <dbReference type="Proteomes" id="UP000265520"/>
    </source>
</evidence>
<protein>
    <submittedName>
        <fullName evidence="1">Uncharacterized protein</fullName>
    </submittedName>
</protein>
<dbReference type="Proteomes" id="UP000265520">
    <property type="component" value="Unassembled WGS sequence"/>
</dbReference>